<accession>A0A2W5EQH6</accession>
<dbReference type="GO" id="GO:0005886">
    <property type="term" value="C:plasma membrane"/>
    <property type="evidence" value="ECO:0007669"/>
    <property type="project" value="TreeGrafter"/>
</dbReference>
<comment type="caution">
    <text evidence="2">The sequence shown here is derived from an EMBL/GenBank/DDBJ whole genome shotgun (WGS) entry which is preliminary data.</text>
</comment>
<evidence type="ECO:0000313" key="2">
    <source>
        <dbReference type="EMBL" id="PZP46295.1"/>
    </source>
</evidence>
<gene>
    <name evidence="2" type="ORF">DI598_12220</name>
</gene>
<dbReference type="Proteomes" id="UP000249645">
    <property type="component" value="Unassembled WGS sequence"/>
</dbReference>
<feature type="transmembrane region" description="Helical" evidence="1">
    <location>
        <begin position="115"/>
        <end position="138"/>
    </location>
</feature>
<evidence type="ECO:0000313" key="3">
    <source>
        <dbReference type="Proteomes" id="UP000249645"/>
    </source>
</evidence>
<feature type="non-terminal residue" evidence="2">
    <location>
        <position position="1"/>
    </location>
</feature>
<dbReference type="GO" id="GO:0042910">
    <property type="term" value="F:xenobiotic transmembrane transporter activity"/>
    <property type="evidence" value="ECO:0007669"/>
    <property type="project" value="TreeGrafter"/>
</dbReference>
<keyword evidence="1" id="KW-1133">Transmembrane helix</keyword>
<organism evidence="2 3">
    <name type="scientific">Pseudopedobacter saltans</name>
    <dbReference type="NCBI Taxonomy" id="151895"/>
    <lineage>
        <taxon>Bacteria</taxon>
        <taxon>Pseudomonadati</taxon>
        <taxon>Bacteroidota</taxon>
        <taxon>Sphingobacteriia</taxon>
        <taxon>Sphingobacteriales</taxon>
        <taxon>Sphingobacteriaceae</taxon>
        <taxon>Pseudopedobacter</taxon>
    </lineage>
</organism>
<dbReference type="Gene3D" id="3.30.70.1440">
    <property type="entry name" value="Multidrug efflux transporter AcrB pore domain"/>
    <property type="match status" value="1"/>
</dbReference>
<feature type="transmembrane region" description="Helical" evidence="1">
    <location>
        <begin position="150"/>
        <end position="172"/>
    </location>
</feature>
<feature type="transmembrane region" description="Helical" evidence="1">
    <location>
        <begin position="72"/>
        <end position="94"/>
    </location>
</feature>
<reference evidence="2 3" key="1">
    <citation type="submission" date="2017-11" db="EMBL/GenBank/DDBJ databases">
        <title>Infants hospitalized years apart are colonized by the same room-sourced microbial strains.</title>
        <authorList>
            <person name="Brooks B."/>
            <person name="Olm M.R."/>
            <person name="Firek B.A."/>
            <person name="Baker R."/>
            <person name="Thomas B.C."/>
            <person name="Morowitz M.J."/>
            <person name="Banfield J.F."/>
        </authorList>
    </citation>
    <scope>NUCLEOTIDE SEQUENCE [LARGE SCALE GENOMIC DNA]</scope>
    <source>
        <strain evidence="2">S2_009_000_R2_76</strain>
    </source>
</reference>
<dbReference type="AlphaFoldDB" id="A0A2W5EQH6"/>
<feature type="transmembrane region" description="Helical" evidence="1">
    <location>
        <begin position="17"/>
        <end position="36"/>
    </location>
</feature>
<protein>
    <submittedName>
        <fullName evidence="2">CusA/CzcA family heavy metal efflux RND transporter</fullName>
    </submittedName>
</protein>
<evidence type="ECO:0000256" key="1">
    <source>
        <dbReference type="SAM" id="Phobius"/>
    </source>
</evidence>
<keyword evidence="1" id="KW-0812">Transmembrane</keyword>
<keyword evidence="1" id="KW-0472">Membrane</keyword>
<dbReference type="PANTHER" id="PTHR32063">
    <property type="match status" value="1"/>
</dbReference>
<feature type="transmembrane region" description="Helical" evidence="1">
    <location>
        <begin position="43"/>
        <end position="60"/>
    </location>
</feature>
<dbReference type="Pfam" id="PF00873">
    <property type="entry name" value="ACR_tran"/>
    <property type="match status" value="1"/>
</dbReference>
<name>A0A2W5EQH6_9SPHI</name>
<sequence>IKWGGQFENQNRAYERLSVIVPLALGIMFILLYGAFGSFRQAGLLMSIVPLALFGGMLALNVRGMSLNVSSAVGFIALFGVAIQNGVIMISHINELRKKGYDLLRAVIEGAGHRFRPVLMTATVAVLGLFPASLATGIGSDVQRPLATVIVYGLLFSTAITLFALPALYYLIEKKWGKNVNAPQQS</sequence>
<dbReference type="EMBL" id="QFOI01000229">
    <property type="protein sequence ID" value="PZP46295.1"/>
    <property type="molecule type" value="Genomic_DNA"/>
</dbReference>
<dbReference type="InterPro" id="IPR001036">
    <property type="entry name" value="Acrflvin-R"/>
</dbReference>
<dbReference type="SUPFAM" id="SSF82866">
    <property type="entry name" value="Multidrug efflux transporter AcrB transmembrane domain"/>
    <property type="match status" value="1"/>
</dbReference>
<dbReference type="Gene3D" id="1.20.1640.10">
    <property type="entry name" value="Multidrug efflux transporter AcrB transmembrane domain"/>
    <property type="match status" value="1"/>
</dbReference>
<proteinExistence type="predicted"/>
<dbReference type="PANTHER" id="PTHR32063:SF17">
    <property type="entry name" value="CATION EFFLUX SYSTEM PROTEIN"/>
    <property type="match status" value="1"/>
</dbReference>